<dbReference type="EMBL" id="BMVW01000011">
    <property type="protein sequence ID" value="GGZ23986.1"/>
    <property type="molecule type" value="Genomic_DNA"/>
</dbReference>
<dbReference type="AlphaFoldDB" id="A0A918PVY2"/>
<keyword evidence="2" id="KW-1185">Reference proteome</keyword>
<reference evidence="1" key="2">
    <citation type="submission" date="2020-09" db="EMBL/GenBank/DDBJ databases">
        <authorList>
            <person name="Sun Q."/>
            <person name="Ohkuma M."/>
        </authorList>
    </citation>
    <scope>NUCLEOTIDE SEQUENCE</scope>
    <source>
        <strain evidence="1">JCM 4815</strain>
    </source>
</reference>
<organism evidence="1 2">
    <name type="scientific">Streptomyces poonensis</name>
    <dbReference type="NCBI Taxonomy" id="68255"/>
    <lineage>
        <taxon>Bacteria</taxon>
        <taxon>Bacillati</taxon>
        <taxon>Actinomycetota</taxon>
        <taxon>Actinomycetes</taxon>
        <taxon>Kitasatosporales</taxon>
        <taxon>Streptomycetaceae</taxon>
        <taxon>Streptomyces</taxon>
    </lineage>
</organism>
<sequence length="58" mass="6093">MHEHDGGQFGIAQLGDAQLDPVRAHPALSYGAAPLPARSPLLFAHSRDPPFADCATCP</sequence>
<proteinExistence type="predicted"/>
<evidence type="ECO:0000313" key="2">
    <source>
        <dbReference type="Proteomes" id="UP000622166"/>
    </source>
</evidence>
<name>A0A918PVY2_9ACTN</name>
<dbReference type="Proteomes" id="UP000622166">
    <property type="component" value="Unassembled WGS sequence"/>
</dbReference>
<gene>
    <name evidence="1" type="ORF">GCM10010365_50220</name>
</gene>
<protein>
    <submittedName>
        <fullName evidence="1">Uncharacterized protein</fullName>
    </submittedName>
</protein>
<evidence type="ECO:0000313" key="1">
    <source>
        <dbReference type="EMBL" id="GGZ23986.1"/>
    </source>
</evidence>
<reference evidence="1" key="1">
    <citation type="journal article" date="2014" name="Int. J. Syst. Evol. Microbiol.">
        <title>Complete genome sequence of Corynebacterium casei LMG S-19264T (=DSM 44701T), isolated from a smear-ripened cheese.</title>
        <authorList>
            <consortium name="US DOE Joint Genome Institute (JGI-PGF)"/>
            <person name="Walter F."/>
            <person name="Albersmeier A."/>
            <person name="Kalinowski J."/>
            <person name="Ruckert C."/>
        </authorList>
    </citation>
    <scope>NUCLEOTIDE SEQUENCE</scope>
    <source>
        <strain evidence="1">JCM 4815</strain>
    </source>
</reference>
<accession>A0A918PVY2</accession>
<comment type="caution">
    <text evidence="1">The sequence shown here is derived from an EMBL/GenBank/DDBJ whole genome shotgun (WGS) entry which is preliminary data.</text>
</comment>